<reference evidence="9" key="1">
    <citation type="submission" date="2018-02" db="EMBL/GenBank/DDBJ databases">
        <authorList>
            <person name="Hausmann B."/>
        </authorList>
    </citation>
    <scope>NUCLEOTIDE SEQUENCE [LARGE SCALE GENOMIC DNA]</scope>
    <source>
        <strain evidence="9">Peat soil MAG SbA5</strain>
    </source>
</reference>
<keyword evidence="6" id="KW-0732">Signal</keyword>
<organism evidence="8 9">
    <name type="scientific">Candidatus Sulfuritelmatomonas gaucii</name>
    <dbReference type="NCBI Taxonomy" id="2043161"/>
    <lineage>
        <taxon>Bacteria</taxon>
        <taxon>Pseudomonadati</taxon>
        <taxon>Acidobacteriota</taxon>
        <taxon>Terriglobia</taxon>
        <taxon>Terriglobales</taxon>
        <taxon>Acidobacteriaceae</taxon>
        <taxon>Candidatus Sulfuritelmatomonas</taxon>
    </lineage>
</organism>
<keyword evidence="1 4" id="KW-0349">Heme</keyword>
<evidence type="ECO:0000256" key="2">
    <source>
        <dbReference type="ARBA" id="ARBA00022723"/>
    </source>
</evidence>
<evidence type="ECO:0000256" key="1">
    <source>
        <dbReference type="ARBA" id="ARBA00022617"/>
    </source>
</evidence>
<dbReference type="Pfam" id="PF13442">
    <property type="entry name" value="Cytochrome_CBB3"/>
    <property type="match status" value="1"/>
</dbReference>
<accession>A0A2N9L4N0</accession>
<evidence type="ECO:0000259" key="7">
    <source>
        <dbReference type="PROSITE" id="PS51007"/>
    </source>
</evidence>
<evidence type="ECO:0000256" key="4">
    <source>
        <dbReference type="PROSITE-ProRule" id="PRU00433"/>
    </source>
</evidence>
<dbReference type="OrthoDB" id="9779283at2"/>
<dbReference type="GO" id="GO:0020037">
    <property type="term" value="F:heme binding"/>
    <property type="evidence" value="ECO:0007669"/>
    <property type="project" value="InterPro"/>
</dbReference>
<dbReference type="SUPFAM" id="SSF46626">
    <property type="entry name" value="Cytochrome c"/>
    <property type="match status" value="1"/>
</dbReference>
<evidence type="ECO:0000256" key="6">
    <source>
        <dbReference type="SAM" id="SignalP"/>
    </source>
</evidence>
<feature type="region of interest" description="Disordered" evidence="5">
    <location>
        <begin position="33"/>
        <end position="59"/>
    </location>
</feature>
<dbReference type="InterPro" id="IPR036909">
    <property type="entry name" value="Cyt_c-like_dom_sf"/>
</dbReference>
<keyword evidence="3 4" id="KW-0408">Iron</keyword>
<gene>
    <name evidence="8" type="ORF">SBA5_140038</name>
</gene>
<dbReference type="GO" id="GO:0046872">
    <property type="term" value="F:metal ion binding"/>
    <property type="evidence" value="ECO:0007669"/>
    <property type="project" value="UniProtKB-KW"/>
</dbReference>
<dbReference type="AlphaFoldDB" id="A0A2N9L4N0"/>
<protein>
    <submittedName>
        <fullName evidence="8">Putative cytochrome c family protein</fullName>
    </submittedName>
</protein>
<evidence type="ECO:0000313" key="8">
    <source>
        <dbReference type="EMBL" id="SPE18171.1"/>
    </source>
</evidence>
<evidence type="ECO:0000256" key="5">
    <source>
        <dbReference type="SAM" id="MobiDB-lite"/>
    </source>
</evidence>
<dbReference type="InterPro" id="IPR009056">
    <property type="entry name" value="Cyt_c-like_dom"/>
</dbReference>
<dbReference type="PROSITE" id="PS51007">
    <property type="entry name" value="CYTC"/>
    <property type="match status" value="1"/>
</dbReference>
<feature type="signal peptide" evidence="6">
    <location>
        <begin position="1"/>
        <end position="29"/>
    </location>
</feature>
<evidence type="ECO:0000313" key="9">
    <source>
        <dbReference type="Proteomes" id="UP000239735"/>
    </source>
</evidence>
<evidence type="ECO:0000256" key="3">
    <source>
        <dbReference type="ARBA" id="ARBA00023004"/>
    </source>
</evidence>
<dbReference type="GO" id="GO:0009055">
    <property type="term" value="F:electron transfer activity"/>
    <property type="evidence" value="ECO:0007669"/>
    <property type="project" value="InterPro"/>
</dbReference>
<feature type="compositionally biased region" description="Pro residues" evidence="5">
    <location>
        <begin position="34"/>
        <end position="47"/>
    </location>
</feature>
<sequence length="154" mass="16265">MLKSLLLLFAVGLVAIAALPLLGHGAQQAAPAPAITPEPAVTPPQPAPAMKNPVKPTTESQAKAKSLYQMDCAMCHGDNGNGKTDLATSMTLTLDDWTDPKSLAGKQDGDLFTIIRNGKGDKMPPEAEGRAGNTEVWNLIIYIRSFSKSQPVAK</sequence>
<keyword evidence="2 4" id="KW-0479">Metal-binding</keyword>
<dbReference type="Proteomes" id="UP000239735">
    <property type="component" value="Unassembled WGS sequence"/>
</dbReference>
<feature type="chain" id="PRO_5014789714" evidence="6">
    <location>
        <begin position="30"/>
        <end position="154"/>
    </location>
</feature>
<name>A0A2N9L4N0_9BACT</name>
<feature type="domain" description="Cytochrome c" evidence="7">
    <location>
        <begin position="59"/>
        <end position="147"/>
    </location>
</feature>
<proteinExistence type="predicted"/>
<dbReference type="EMBL" id="OKRB01000046">
    <property type="protein sequence ID" value="SPE18171.1"/>
    <property type="molecule type" value="Genomic_DNA"/>
</dbReference>
<dbReference type="Gene3D" id="1.10.760.10">
    <property type="entry name" value="Cytochrome c-like domain"/>
    <property type="match status" value="1"/>
</dbReference>